<sequence length="200" mass="22602">MSAKEFSQISRNIFYPIYPVIADQILKKGVRQGCCLDVGSGPGYLGLAIARQTQMQVCLFDINEEALEIAKQNIRAAALEERVYVEQGNVEALPYPDNAFNLVTSRGSLFFWTDQVKGINEIFRVLKPGGMAYLGNGFGNRELKKAIDEKMLSIDDKWLIKAAKRLNTKENYQAVMNQTKVNEFKIKADESGLWISFHKK</sequence>
<proteinExistence type="predicted"/>
<dbReference type="STRING" id="931626.Awo_c01000"/>
<dbReference type="PANTHER" id="PTHR44068:SF11">
    <property type="entry name" value="GERANYL DIPHOSPHATE 2-C-METHYLTRANSFERASE"/>
    <property type="match status" value="1"/>
</dbReference>
<dbReference type="GO" id="GO:0008168">
    <property type="term" value="F:methyltransferase activity"/>
    <property type="evidence" value="ECO:0007669"/>
    <property type="project" value="UniProtKB-KW"/>
</dbReference>
<accession>H6LF04</accession>
<dbReference type="eggNOG" id="COG2226">
    <property type="taxonomic scope" value="Bacteria"/>
</dbReference>
<dbReference type="Gene3D" id="3.40.50.150">
    <property type="entry name" value="Vaccinia Virus protein VP39"/>
    <property type="match status" value="1"/>
</dbReference>
<dbReference type="Pfam" id="PF13847">
    <property type="entry name" value="Methyltransf_31"/>
    <property type="match status" value="1"/>
</dbReference>
<name>H6LF04_ACEWD</name>
<dbReference type="SUPFAM" id="SSF53335">
    <property type="entry name" value="S-adenosyl-L-methionine-dependent methyltransferases"/>
    <property type="match status" value="1"/>
</dbReference>
<reference evidence="2 3" key="2">
    <citation type="journal article" date="2012" name="PLoS ONE">
        <title>An ancient pathway combining carbon dioxide fixation with the generation and utilization of a sodium ion gradient for ATP synthesis.</title>
        <authorList>
            <person name="Poehlein A."/>
            <person name="Schmidt S."/>
            <person name="Kaster A.K."/>
            <person name="Goenrich M."/>
            <person name="Vollmers J."/>
            <person name="Thurmer A."/>
            <person name="Bertsch J."/>
            <person name="Schuchmann K."/>
            <person name="Voigt B."/>
            <person name="Hecker M."/>
            <person name="Daniel R."/>
            <person name="Thauer R.K."/>
            <person name="Gottschalk G."/>
            <person name="Muller V."/>
        </authorList>
    </citation>
    <scope>NUCLEOTIDE SEQUENCE [LARGE SCALE GENOMIC DNA]</scope>
    <source>
        <strain evidence="3">ATCC 29683 / DSM 1030 / JCM 2381 / KCTC 1655 / WB1</strain>
    </source>
</reference>
<dbReference type="GO" id="GO:0032259">
    <property type="term" value="P:methylation"/>
    <property type="evidence" value="ECO:0007669"/>
    <property type="project" value="UniProtKB-KW"/>
</dbReference>
<evidence type="ECO:0000313" key="3">
    <source>
        <dbReference type="Proteomes" id="UP000007177"/>
    </source>
</evidence>
<protein>
    <submittedName>
        <fullName evidence="2">Methyltransferase type 11</fullName>
    </submittedName>
</protein>
<dbReference type="AlphaFoldDB" id="H6LF04"/>
<dbReference type="PANTHER" id="PTHR44068">
    <property type="entry name" value="ZGC:194242"/>
    <property type="match status" value="1"/>
</dbReference>
<dbReference type="KEGG" id="awo:Awo_c01000"/>
<dbReference type="CDD" id="cd02440">
    <property type="entry name" value="AdoMet_MTases"/>
    <property type="match status" value="1"/>
</dbReference>
<dbReference type="HOGENOM" id="CLU_088165_0_0_9"/>
<organism evidence="2 3">
    <name type="scientific">Acetobacterium woodii (strain ATCC 29683 / DSM 1030 / JCM 2381 / KCTC 1655 / WB1)</name>
    <dbReference type="NCBI Taxonomy" id="931626"/>
    <lineage>
        <taxon>Bacteria</taxon>
        <taxon>Bacillati</taxon>
        <taxon>Bacillota</taxon>
        <taxon>Clostridia</taxon>
        <taxon>Eubacteriales</taxon>
        <taxon>Eubacteriaceae</taxon>
        <taxon>Acetobacterium</taxon>
    </lineage>
</organism>
<dbReference type="Proteomes" id="UP000007177">
    <property type="component" value="Chromosome"/>
</dbReference>
<dbReference type="InterPro" id="IPR050447">
    <property type="entry name" value="Erg6_SMT_methyltransf"/>
</dbReference>
<evidence type="ECO:0000313" key="2">
    <source>
        <dbReference type="EMBL" id="AFA46910.1"/>
    </source>
</evidence>
<keyword evidence="2" id="KW-0808">Transferase</keyword>
<dbReference type="RefSeq" id="WP_014354514.1">
    <property type="nucleotide sequence ID" value="NC_016894.1"/>
</dbReference>
<dbReference type="EMBL" id="CP002987">
    <property type="protein sequence ID" value="AFA46910.1"/>
    <property type="molecule type" value="Genomic_DNA"/>
</dbReference>
<gene>
    <name evidence="2" type="ordered locus">Awo_c01000</name>
</gene>
<keyword evidence="2" id="KW-0489">Methyltransferase</keyword>
<feature type="domain" description="Methyltransferase" evidence="1">
    <location>
        <begin position="36"/>
        <end position="171"/>
    </location>
</feature>
<keyword evidence="3" id="KW-1185">Reference proteome</keyword>
<dbReference type="InterPro" id="IPR029063">
    <property type="entry name" value="SAM-dependent_MTases_sf"/>
</dbReference>
<dbReference type="InterPro" id="IPR025714">
    <property type="entry name" value="Methyltranfer_dom"/>
</dbReference>
<reference evidence="3" key="1">
    <citation type="submission" date="2011-07" db="EMBL/GenBank/DDBJ databases">
        <title>Complete genome sequence of Acetobacterium woodii.</title>
        <authorList>
            <person name="Poehlein A."/>
            <person name="Schmidt S."/>
            <person name="Kaster A.-K."/>
            <person name="Goenrich M."/>
            <person name="Vollmers J."/>
            <person name="Thuermer A."/>
            <person name="Gottschalk G."/>
            <person name="Thauer R.K."/>
            <person name="Daniel R."/>
            <person name="Mueller V."/>
        </authorList>
    </citation>
    <scope>NUCLEOTIDE SEQUENCE [LARGE SCALE GENOMIC DNA]</scope>
    <source>
        <strain evidence="3">ATCC 29683 / DSM 1030 / JCM 2381 / KCTC 1655 / WB1</strain>
    </source>
</reference>
<evidence type="ECO:0000259" key="1">
    <source>
        <dbReference type="Pfam" id="PF13847"/>
    </source>
</evidence>